<dbReference type="InterPro" id="IPR000933">
    <property type="entry name" value="Glyco_hydro_29"/>
</dbReference>
<protein>
    <recommendedName>
        <fullName evidence="3">alpha-L-fucosidase</fullName>
        <ecNumber evidence="3">3.2.1.51</ecNumber>
    </recommendedName>
</protein>
<dbReference type="InterPro" id="IPR017853">
    <property type="entry name" value="GH"/>
</dbReference>
<gene>
    <name evidence="9" type="ORF">NMU02_12855</name>
</gene>
<keyword evidence="10" id="KW-1185">Reference proteome</keyword>
<dbReference type="Gene3D" id="3.20.20.80">
    <property type="entry name" value="Glycosidases"/>
    <property type="match status" value="1"/>
</dbReference>
<keyword evidence="6" id="KW-0326">Glycosidase</keyword>
<dbReference type="EMBL" id="JANDHW010000018">
    <property type="protein sequence ID" value="MCP9612980.1"/>
    <property type="molecule type" value="Genomic_DNA"/>
</dbReference>
<evidence type="ECO:0000256" key="2">
    <source>
        <dbReference type="ARBA" id="ARBA00007951"/>
    </source>
</evidence>
<evidence type="ECO:0000256" key="6">
    <source>
        <dbReference type="ARBA" id="ARBA00023295"/>
    </source>
</evidence>
<dbReference type="Proteomes" id="UP001205603">
    <property type="component" value="Unassembled WGS sequence"/>
</dbReference>
<evidence type="ECO:0000256" key="7">
    <source>
        <dbReference type="SAM" id="SignalP"/>
    </source>
</evidence>
<keyword evidence="5" id="KW-0378">Hydrolase</keyword>
<comment type="function">
    <text evidence="1">Alpha-L-fucosidase is responsible for hydrolyzing the alpha-1,6-linked fucose joined to the reducing-end N-acetylglucosamine of the carbohydrate moieties of glycoproteins.</text>
</comment>
<evidence type="ECO:0000313" key="10">
    <source>
        <dbReference type="Proteomes" id="UP001205603"/>
    </source>
</evidence>
<evidence type="ECO:0000256" key="4">
    <source>
        <dbReference type="ARBA" id="ARBA00022729"/>
    </source>
</evidence>
<dbReference type="PRINTS" id="PR00741">
    <property type="entry name" value="GLHYDRLASE29"/>
</dbReference>
<evidence type="ECO:0000256" key="3">
    <source>
        <dbReference type="ARBA" id="ARBA00012662"/>
    </source>
</evidence>
<dbReference type="InterPro" id="IPR057739">
    <property type="entry name" value="Glyco_hydro_29_N"/>
</dbReference>
<evidence type="ECO:0000313" key="9">
    <source>
        <dbReference type="EMBL" id="MCP9612980.1"/>
    </source>
</evidence>
<evidence type="ECO:0000259" key="8">
    <source>
        <dbReference type="Pfam" id="PF01120"/>
    </source>
</evidence>
<dbReference type="InterPro" id="IPR016286">
    <property type="entry name" value="FUC_metazoa-typ"/>
</dbReference>
<dbReference type="PANTHER" id="PTHR10030">
    <property type="entry name" value="ALPHA-L-FUCOSIDASE"/>
    <property type="match status" value="1"/>
</dbReference>
<evidence type="ECO:0000256" key="5">
    <source>
        <dbReference type="ARBA" id="ARBA00022801"/>
    </source>
</evidence>
<feature type="chain" id="PRO_5045720519" description="alpha-L-fucosidase" evidence="7">
    <location>
        <begin position="21"/>
        <end position="650"/>
    </location>
</feature>
<feature type="signal peptide" evidence="7">
    <location>
        <begin position="1"/>
        <end position="20"/>
    </location>
</feature>
<reference evidence="9 10" key="1">
    <citation type="submission" date="2022-07" db="EMBL/GenBank/DDBJ databases">
        <title>Fecal culturing of patients with breast cancer.</title>
        <authorList>
            <person name="Teng N.M.Y."/>
            <person name="Kiu R."/>
            <person name="Evans R."/>
            <person name="Baker D.J."/>
            <person name="Zenner C."/>
            <person name="Robinson S.D."/>
            <person name="Hall L.J."/>
        </authorList>
    </citation>
    <scope>NUCLEOTIDE SEQUENCE [LARGE SCALE GENOMIC DNA]</scope>
    <source>
        <strain evidence="9 10">LH1063</strain>
    </source>
</reference>
<keyword evidence="4 7" id="KW-0732">Signal</keyword>
<evidence type="ECO:0000256" key="1">
    <source>
        <dbReference type="ARBA" id="ARBA00004071"/>
    </source>
</evidence>
<comment type="caution">
    <text evidence="9">The sequence shown here is derived from an EMBL/GenBank/DDBJ whole genome shotgun (WGS) entry which is preliminary data.</text>
</comment>
<dbReference type="Pfam" id="PF01120">
    <property type="entry name" value="Alpha_L_fucos"/>
    <property type="match status" value="1"/>
</dbReference>
<comment type="similarity">
    <text evidence="2">Belongs to the glycosyl hydrolase 29 family.</text>
</comment>
<organism evidence="9 10">
    <name type="scientific">Coprobacter tertius</name>
    <dbReference type="NCBI Taxonomy" id="2944915"/>
    <lineage>
        <taxon>Bacteria</taxon>
        <taxon>Pseudomonadati</taxon>
        <taxon>Bacteroidota</taxon>
        <taxon>Bacteroidia</taxon>
        <taxon>Bacteroidales</taxon>
        <taxon>Barnesiellaceae</taxon>
        <taxon>Coprobacter</taxon>
    </lineage>
</organism>
<dbReference type="EC" id="3.2.1.51" evidence="3"/>
<dbReference type="PANTHER" id="PTHR10030:SF37">
    <property type="entry name" value="ALPHA-L-FUCOSIDASE-RELATED"/>
    <property type="match status" value="1"/>
</dbReference>
<dbReference type="RefSeq" id="WP_255028365.1">
    <property type="nucleotide sequence ID" value="NZ_JANDHW010000018.1"/>
</dbReference>
<feature type="domain" description="Glycoside hydrolase family 29 N-terminal" evidence="8">
    <location>
        <begin position="18"/>
        <end position="350"/>
    </location>
</feature>
<dbReference type="SUPFAM" id="SSF51445">
    <property type="entry name" value="(Trans)glycosidases"/>
    <property type="match status" value="1"/>
</dbReference>
<proteinExistence type="inferred from homology"/>
<dbReference type="SMART" id="SM00812">
    <property type="entry name" value="Alpha_L_fucos"/>
    <property type="match status" value="1"/>
</dbReference>
<sequence>MKIKLLIFLLLISFIQPIKSQTNNDKMQWFEKARWGMFIHWGLYSVPAGVYNGLNTEGETVNYTDITDPTGVGAEWMMKRARIPKEVYAEYADRLSSENWNPDAICLMAQKMGMKYIIVTSKHHDGFMMYPSSYDDYNITKSKADPEALLKLKQKCDEYGLKFGVYFSQNYDWFQPGGFGQENVSGTDIYSYEEHKNYVDRKVLPVIDELVDKFDPAVIWWDIPTGCPYKDLSDRINQKYKDRAENIILSNDRLSEWHSGDFGTGEGNICFKKREYNENCFTLNWTWGYSKNKDNKEYFFTPENFFQRNILESIARSQNVLLNISPMADGGLSNLTQETIGCLTKYIQNNQIEISGTQRVNKYSFPNWGKMIKKGNELILFIYPTKENRKNKYIYVDGINTENLISNPALNIEIISKDRLKINNLDLGNSLFPAVIKLKFDGDITCYDYNIIDNNTNVLNINAFDMIDGAGYLDGFDDTIYMQYLIYGTFTTRILYNGPSELKKISLNNTGSGSNDIIIILKINDKEYQLDAGNQYSIDQISFSNGKIYDLSIEKVYHNSNFNISNLSFKTSELDHNKINKQEQPELKITNTNTGINISGQQSGQPIVISTISGTIMKNIKASKTIENISLQPGIYIITSLGKTYKTIVY</sequence>
<name>A0ABT1MK26_9BACT</name>
<accession>A0ABT1MK26</accession>